<dbReference type="PANTHER" id="PTHR24232:SF41">
    <property type="entry name" value="LYSOPHOSPHATIDIC ACID RECEPTOR 4"/>
    <property type="match status" value="1"/>
</dbReference>
<dbReference type="AlphaFoldDB" id="A0A2D4HFK3"/>
<evidence type="ECO:0000256" key="8">
    <source>
        <dbReference type="ARBA" id="ARBA00023224"/>
    </source>
</evidence>
<keyword evidence="3 9" id="KW-1133">Transmembrane helix</keyword>
<evidence type="ECO:0000313" key="10">
    <source>
        <dbReference type="EMBL" id="LAA70727.1"/>
    </source>
</evidence>
<evidence type="ECO:0000256" key="4">
    <source>
        <dbReference type="ARBA" id="ARBA00023040"/>
    </source>
</evidence>
<reference evidence="10" key="2">
    <citation type="submission" date="2017-11" db="EMBL/GenBank/DDBJ databases">
        <title>Coralsnake Venomics: Analyses of Venom Gland Transcriptomes and Proteomes of Six Brazilian Taxa.</title>
        <authorList>
            <person name="Aird S.D."/>
            <person name="Jorge da Silva N."/>
            <person name="Qiu L."/>
            <person name="Villar-Briones A."/>
            <person name="Aparecida-Saddi V."/>
            <person name="Campos-Telles M.P."/>
            <person name="Grau M."/>
            <person name="Mikheyev A.S."/>
        </authorList>
    </citation>
    <scope>NUCLEOTIDE SEQUENCE</scope>
    <source>
        <tissue evidence="10">Venom_gland</tissue>
    </source>
</reference>
<evidence type="ECO:0000256" key="1">
    <source>
        <dbReference type="ARBA" id="ARBA00004141"/>
    </source>
</evidence>
<sequence length="119" mass="13840">MGNHSNNHTCMIDDSFKYNLYGAVYSVVFILGLITNCASLFVFWFRIKMRSETTIFMTNLAVSDLLFVFTLPFKIFYNFNRNSLLDQHLRKYAISHLHQRGPLPCYCLPLPVSFGQDKT</sequence>
<keyword evidence="6" id="KW-0675">Receptor</keyword>
<organism evidence="10">
    <name type="scientific">Micrurus lemniscatus lemniscatus</name>
    <dbReference type="NCBI Taxonomy" id="129467"/>
    <lineage>
        <taxon>Eukaryota</taxon>
        <taxon>Metazoa</taxon>
        <taxon>Chordata</taxon>
        <taxon>Craniata</taxon>
        <taxon>Vertebrata</taxon>
        <taxon>Euteleostomi</taxon>
        <taxon>Lepidosauria</taxon>
        <taxon>Squamata</taxon>
        <taxon>Bifurcata</taxon>
        <taxon>Unidentata</taxon>
        <taxon>Episquamata</taxon>
        <taxon>Toxicofera</taxon>
        <taxon>Serpentes</taxon>
        <taxon>Colubroidea</taxon>
        <taxon>Elapidae</taxon>
        <taxon>Elapinae</taxon>
        <taxon>Micrurus</taxon>
    </lineage>
</organism>
<dbReference type="GO" id="GO:0035025">
    <property type="term" value="P:positive regulation of Rho protein signal transduction"/>
    <property type="evidence" value="ECO:0007669"/>
    <property type="project" value="TreeGrafter"/>
</dbReference>
<evidence type="ECO:0000256" key="9">
    <source>
        <dbReference type="SAM" id="Phobius"/>
    </source>
</evidence>
<protein>
    <recommendedName>
        <fullName evidence="11">G-protein coupled receptors family 1 profile domain-containing protein</fullName>
    </recommendedName>
</protein>
<keyword evidence="8" id="KW-0807">Transducer</keyword>
<dbReference type="SUPFAM" id="SSF81321">
    <property type="entry name" value="Family A G protein-coupled receptor-like"/>
    <property type="match status" value="1"/>
</dbReference>
<name>A0A2D4HFK3_MICLE</name>
<keyword evidence="7" id="KW-0325">Glycoprotein</keyword>
<dbReference type="GO" id="GO:0007200">
    <property type="term" value="P:phospholipase C-activating G protein-coupled receptor signaling pathway"/>
    <property type="evidence" value="ECO:0007669"/>
    <property type="project" value="TreeGrafter"/>
</dbReference>
<comment type="subcellular location">
    <subcellularLocation>
        <location evidence="1">Membrane</location>
        <topology evidence="1">Multi-pass membrane protein</topology>
    </subcellularLocation>
</comment>
<dbReference type="PRINTS" id="PR00237">
    <property type="entry name" value="GPCRRHODOPSN"/>
</dbReference>
<evidence type="ECO:0008006" key="11">
    <source>
        <dbReference type="Google" id="ProtNLM"/>
    </source>
</evidence>
<keyword evidence="2 9" id="KW-0812">Transmembrane</keyword>
<dbReference type="PANTHER" id="PTHR24232">
    <property type="entry name" value="G-PROTEIN COUPLED RECEPTOR"/>
    <property type="match status" value="1"/>
</dbReference>
<dbReference type="Pfam" id="PF00001">
    <property type="entry name" value="7tm_1"/>
    <property type="match status" value="1"/>
</dbReference>
<proteinExistence type="predicted"/>
<dbReference type="EMBL" id="IACK01030642">
    <property type="protein sequence ID" value="LAA70727.1"/>
    <property type="molecule type" value="Transcribed_RNA"/>
</dbReference>
<evidence type="ECO:0000256" key="2">
    <source>
        <dbReference type="ARBA" id="ARBA00022692"/>
    </source>
</evidence>
<accession>A0A2D4HFK3</accession>
<reference evidence="10" key="1">
    <citation type="submission" date="2017-07" db="EMBL/GenBank/DDBJ databases">
        <authorList>
            <person name="Mikheyev A."/>
            <person name="Grau M."/>
        </authorList>
    </citation>
    <scope>NUCLEOTIDE SEQUENCE</scope>
    <source>
        <tissue evidence="10">Venom_gland</tissue>
    </source>
</reference>
<evidence type="ECO:0000256" key="3">
    <source>
        <dbReference type="ARBA" id="ARBA00022989"/>
    </source>
</evidence>
<evidence type="ECO:0000256" key="5">
    <source>
        <dbReference type="ARBA" id="ARBA00023136"/>
    </source>
</evidence>
<dbReference type="GO" id="GO:0070915">
    <property type="term" value="F:lysophosphatidic acid receptor activity"/>
    <property type="evidence" value="ECO:0007669"/>
    <property type="project" value="TreeGrafter"/>
</dbReference>
<dbReference type="PRINTS" id="PR01067">
    <property type="entry name" value="P2Y5ORPHANR"/>
</dbReference>
<evidence type="ECO:0000256" key="7">
    <source>
        <dbReference type="ARBA" id="ARBA00023180"/>
    </source>
</evidence>
<dbReference type="GO" id="GO:0005886">
    <property type="term" value="C:plasma membrane"/>
    <property type="evidence" value="ECO:0007669"/>
    <property type="project" value="TreeGrafter"/>
</dbReference>
<keyword evidence="4" id="KW-0297">G-protein coupled receptor</keyword>
<feature type="transmembrane region" description="Helical" evidence="9">
    <location>
        <begin position="56"/>
        <end position="77"/>
    </location>
</feature>
<dbReference type="Gene3D" id="1.20.1070.10">
    <property type="entry name" value="Rhodopsin 7-helix transmembrane proteins"/>
    <property type="match status" value="1"/>
</dbReference>
<keyword evidence="5 9" id="KW-0472">Membrane</keyword>
<evidence type="ECO:0000256" key="6">
    <source>
        <dbReference type="ARBA" id="ARBA00023170"/>
    </source>
</evidence>
<feature type="transmembrane region" description="Helical" evidence="9">
    <location>
        <begin position="20"/>
        <end position="44"/>
    </location>
</feature>
<dbReference type="InterPro" id="IPR000276">
    <property type="entry name" value="GPCR_Rhodpsn"/>
</dbReference>